<dbReference type="PANTHER" id="PTHR30217">
    <property type="entry name" value="PEPTIDASE U32 FAMILY"/>
    <property type="match status" value="1"/>
</dbReference>
<name>A0A1H3YZM7_9FLAO</name>
<dbReference type="EMBL" id="FNRD01000002">
    <property type="protein sequence ID" value="SEA16949.1"/>
    <property type="molecule type" value="Genomic_DNA"/>
</dbReference>
<dbReference type="Proteomes" id="UP000198951">
    <property type="component" value="Unassembled WGS sequence"/>
</dbReference>
<keyword evidence="2" id="KW-0645">Protease</keyword>
<gene>
    <name evidence="2" type="ORF">SAMN05443667_102193</name>
</gene>
<evidence type="ECO:0000313" key="3">
    <source>
        <dbReference type="Proteomes" id="UP000198951"/>
    </source>
</evidence>
<protein>
    <submittedName>
        <fullName evidence="2">Putative protease</fullName>
    </submittedName>
</protein>
<dbReference type="Pfam" id="PF01136">
    <property type="entry name" value="Peptidase_U32"/>
    <property type="match status" value="1"/>
</dbReference>
<keyword evidence="3" id="KW-1185">Reference proteome</keyword>
<dbReference type="PROSITE" id="PS01276">
    <property type="entry name" value="PEPTIDASE_U32"/>
    <property type="match status" value="1"/>
</dbReference>
<dbReference type="Pfam" id="PF12392">
    <property type="entry name" value="DUF3656"/>
    <property type="match status" value="1"/>
</dbReference>
<keyword evidence="2" id="KW-0378">Hydrolase</keyword>
<dbReference type="InterPro" id="IPR051454">
    <property type="entry name" value="RNA/ubiquinone_mod_enzymes"/>
</dbReference>
<accession>A0A1H3YZM7</accession>
<dbReference type="GO" id="GO:0008233">
    <property type="term" value="F:peptidase activity"/>
    <property type="evidence" value="ECO:0007669"/>
    <property type="project" value="UniProtKB-KW"/>
</dbReference>
<evidence type="ECO:0000313" key="2">
    <source>
        <dbReference type="EMBL" id="SEA16949.1"/>
    </source>
</evidence>
<dbReference type="AlphaFoldDB" id="A0A1H3YZM7"/>
<dbReference type="InterPro" id="IPR001539">
    <property type="entry name" value="Peptidase_U32"/>
</dbReference>
<feature type="domain" description="Peptidase U32 collagenase" evidence="1">
    <location>
        <begin position="385"/>
        <end position="500"/>
    </location>
</feature>
<dbReference type="STRING" id="150146.SAMN05443667_102193"/>
<sequence length="635" mass="71960">MIKKENMKKKVEILAPAKNLVQGIAAINAGADAVYIGAPLFGARTNATNSVEDIAELVKYAHLFKAQVFVVINTILYDKELEACRKLIHELYDIKVDALIVQDMAIMEMDLPPIVIHASTQANNRDPKHVKFLKDAGMQRVVLARELNLDQIRDIAAETDVELEFFVSGALCVSFSGNCYMSIAGGERSANRGSCAQNCRLPYNLTDGNGTTLLTESHLLSIKDLDLSDQLPNLIEAGICSFKIEGRLKDIVYVKNNTSFLRKKLDSFLENNDSFQKASSGRTFYNFVPEMDRSFNRGYTDYFVNKRTEKIGNWDSPKSQGQLIGAITEIKANGYVIENHELLNNGDGLYFINEDGVADGVQINIIVNDIVVPNTFKNIAVGTVIYRNSDAEFNRIVEKENSAVRKIGVTLHFTETATGFQLRAIDEDGHESVATLETEKEAAKSEESVIPNIKRNLSKTGNTPFIVDDIEVEFASNWFLPISKVNEVRRTVLEQLIDIRINEYHREEFQITKTDHPYPTEKLDFTFNVSNKLARAFYKRHGVTEIEKAFELQWDPGKARVMTTKYCVKYELGKCARFQRATMGEKVVEPLTLKHGENEYKLKFNCKPCEMEIWEKDAELEFIDEDEQLDYVKKR</sequence>
<reference evidence="3" key="1">
    <citation type="submission" date="2016-10" db="EMBL/GenBank/DDBJ databases">
        <authorList>
            <person name="Varghese N."/>
            <person name="Submissions S."/>
        </authorList>
    </citation>
    <scope>NUCLEOTIDE SEQUENCE [LARGE SCALE GENOMIC DNA]</scope>
    <source>
        <strain evidence="3">DSM 22376</strain>
    </source>
</reference>
<evidence type="ECO:0000259" key="1">
    <source>
        <dbReference type="Pfam" id="PF12392"/>
    </source>
</evidence>
<dbReference type="GO" id="GO:0006508">
    <property type="term" value="P:proteolysis"/>
    <property type="evidence" value="ECO:0007669"/>
    <property type="project" value="UniProtKB-KW"/>
</dbReference>
<dbReference type="PANTHER" id="PTHR30217:SF10">
    <property type="entry name" value="23S RRNA 5-HYDROXYCYTIDINE C2501 SYNTHASE"/>
    <property type="match status" value="1"/>
</dbReference>
<proteinExistence type="predicted"/>
<dbReference type="InterPro" id="IPR020988">
    <property type="entry name" value="Pept_U32_collagenase"/>
</dbReference>
<organism evidence="2 3">
    <name type="scientific">Flavobacterium gillisiae</name>
    <dbReference type="NCBI Taxonomy" id="150146"/>
    <lineage>
        <taxon>Bacteria</taxon>
        <taxon>Pseudomonadati</taxon>
        <taxon>Bacteroidota</taxon>
        <taxon>Flavobacteriia</taxon>
        <taxon>Flavobacteriales</taxon>
        <taxon>Flavobacteriaceae</taxon>
        <taxon>Flavobacterium</taxon>
    </lineage>
</organism>